<dbReference type="GO" id="GO:0016787">
    <property type="term" value="F:hydrolase activity"/>
    <property type="evidence" value="ECO:0007669"/>
    <property type="project" value="UniProtKB-KW"/>
</dbReference>
<dbReference type="PANTHER" id="PTHR46649:SF4">
    <property type="entry name" value="HALOACID DEHALOGENASE-LIKE HYDROLASE (HAD) SUPERFAMILY PROTEIN"/>
    <property type="match status" value="1"/>
</dbReference>
<reference evidence="1 2" key="1">
    <citation type="submission" date="2020-09" db="EMBL/GenBank/DDBJ databases">
        <title>Isolation and identification of active actinomycetes.</title>
        <authorList>
            <person name="Li X."/>
        </authorList>
    </citation>
    <scope>NUCLEOTIDE SEQUENCE [LARGE SCALE GENOMIC DNA]</scope>
    <source>
        <strain evidence="1 2">NEAU-LLC</strain>
    </source>
</reference>
<keyword evidence="1" id="KW-0378">Hydrolase</keyword>
<evidence type="ECO:0000313" key="1">
    <source>
        <dbReference type="EMBL" id="MBD3940427.1"/>
    </source>
</evidence>
<dbReference type="InterPro" id="IPR023214">
    <property type="entry name" value="HAD_sf"/>
</dbReference>
<comment type="caution">
    <text evidence="1">The sequence shown here is derived from an EMBL/GenBank/DDBJ whole genome shotgun (WGS) entry which is preliminary data.</text>
</comment>
<organism evidence="1 2">
    <name type="scientific">Microbacterium helvum</name>
    <dbReference type="NCBI Taxonomy" id="2773713"/>
    <lineage>
        <taxon>Bacteria</taxon>
        <taxon>Bacillati</taxon>
        <taxon>Actinomycetota</taxon>
        <taxon>Actinomycetes</taxon>
        <taxon>Micrococcales</taxon>
        <taxon>Microbacteriaceae</taxon>
        <taxon>Microbacterium</taxon>
    </lineage>
</organism>
<dbReference type="Gene3D" id="3.40.50.1000">
    <property type="entry name" value="HAD superfamily/HAD-like"/>
    <property type="match status" value="1"/>
</dbReference>
<dbReference type="InterPro" id="IPR036412">
    <property type="entry name" value="HAD-like_sf"/>
</dbReference>
<dbReference type="PRINTS" id="PR00413">
    <property type="entry name" value="HADHALOGNASE"/>
</dbReference>
<dbReference type="RefSeq" id="WP_191170055.1">
    <property type="nucleotide sequence ID" value="NZ_JACXZS010000001.1"/>
</dbReference>
<sequence>MTFRAVLFDWRGTLVVPPTMDQWAGDGLRRASRPRSERDVRELVARILEANGTEDRFDTPGIDADAALHRRIYLEVLADAGIDAVLSEALYASESDPAFNPFASDAADTIRALVASGVRVGVVSDIHFDIRPAFVDVGLAALVEAYALSFEVGAQKPDPAIFAVALDALAVDAAETLMVGDRSRPDGGAVECGITTLLLPPLQGPRDERLGTVLGLVG</sequence>
<name>A0ABR8NJ16_9MICO</name>
<dbReference type="Pfam" id="PF00702">
    <property type="entry name" value="Hydrolase"/>
    <property type="match status" value="1"/>
</dbReference>
<keyword evidence="2" id="KW-1185">Reference proteome</keyword>
<gene>
    <name evidence="1" type="ORF">IF188_01770</name>
</gene>
<dbReference type="SUPFAM" id="SSF56784">
    <property type="entry name" value="HAD-like"/>
    <property type="match status" value="1"/>
</dbReference>
<dbReference type="InterPro" id="IPR006439">
    <property type="entry name" value="HAD-SF_hydro_IA"/>
</dbReference>
<proteinExistence type="predicted"/>
<accession>A0ABR8NJ16</accession>
<dbReference type="PANTHER" id="PTHR46649">
    <property type="match status" value="1"/>
</dbReference>
<dbReference type="EMBL" id="JACXZS010000001">
    <property type="protein sequence ID" value="MBD3940427.1"/>
    <property type="molecule type" value="Genomic_DNA"/>
</dbReference>
<evidence type="ECO:0000313" key="2">
    <source>
        <dbReference type="Proteomes" id="UP000598426"/>
    </source>
</evidence>
<dbReference type="Proteomes" id="UP000598426">
    <property type="component" value="Unassembled WGS sequence"/>
</dbReference>
<protein>
    <submittedName>
        <fullName evidence="1">HAD family hydrolase</fullName>
    </submittedName>
</protein>